<dbReference type="AlphaFoldDB" id="A0A9Q3FEM9"/>
<reference evidence="1" key="1">
    <citation type="submission" date="2021-03" db="EMBL/GenBank/DDBJ databases">
        <title>Draft genome sequence of rust myrtle Austropuccinia psidii MF-1, a brazilian biotype.</title>
        <authorList>
            <person name="Quecine M.C."/>
            <person name="Pachon D.M.R."/>
            <person name="Bonatelli M.L."/>
            <person name="Correr F.H."/>
            <person name="Franceschini L.M."/>
            <person name="Leite T.F."/>
            <person name="Margarido G.R.A."/>
            <person name="Almeida C.A."/>
            <person name="Ferrarezi J.A."/>
            <person name="Labate C.A."/>
        </authorList>
    </citation>
    <scope>NUCLEOTIDE SEQUENCE</scope>
    <source>
        <strain evidence="1">MF-1</strain>
    </source>
</reference>
<dbReference type="EMBL" id="AVOT02042405">
    <property type="protein sequence ID" value="MBW0537809.1"/>
    <property type="molecule type" value="Genomic_DNA"/>
</dbReference>
<evidence type="ECO:0000313" key="1">
    <source>
        <dbReference type="EMBL" id="MBW0537809.1"/>
    </source>
</evidence>
<gene>
    <name evidence="1" type="ORF">O181_077524</name>
</gene>
<dbReference type="Proteomes" id="UP000765509">
    <property type="component" value="Unassembled WGS sequence"/>
</dbReference>
<accession>A0A9Q3FEM9</accession>
<organism evidence="1 2">
    <name type="scientific">Austropuccinia psidii MF-1</name>
    <dbReference type="NCBI Taxonomy" id="1389203"/>
    <lineage>
        <taxon>Eukaryota</taxon>
        <taxon>Fungi</taxon>
        <taxon>Dikarya</taxon>
        <taxon>Basidiomycota</taxon>
        <taxon>Pucciniomycotina</taxon>
        <taxon>Pucciniomycetes</taxon>
        <taxon>Pucciniales</taxon>
        <taxon>Sphaerophragmiaceae</taxon>
        <taxon>Austropuccinia</taxon>
    </lineage>
</organism>
<keyword evidence="2" id="KW-1185">Reference proteome</keyword>
<evidence type="ECO:0000313" key="2">
    <source>
        <dbReference type="Proteomes" id="UP000765509"/>
    </source>
</evidence>
<sequence length="104" mass="11531">MLTLCRTFAIFQKLIVKADELEGLLVQDSCHALPTLDQLVTATILVNGKEKPLLTFMSQVILNAFQKKSDSTQCPSTLIYHVSNLLETAPPFTFPCSPHPTQPM</sequence>
<protein>
    <submittedName>
        <fullName evidence="1">Uncharacterized protein</fullName>
    </submittedName>
</protein>
<name>A0A9Q3FEM9_9BASI</name>
<proteinExistence type="predicted"/>
<comment type="caution">
    <text evidence="1">The sequence shown here is derived from an EMBL/GenBank/DDBJ whole genome shotgun (WGS) entry which is preliminary data.</text>
</comment>